<evidence type="ECO:0000313" key="3">
    <source>
        <dbReference type="Proteomes" id="UP000683925"/>
    </source>
</evidence>
<proteinExistence type="predicted"/>
<reference evidence="2" key="1">
    <citation type="submission" date="2021-01" db="EMBL/GenBank/DDBJ databases">
        <authorList>
            <consortium name="Genoscope - CEA"/>
            <person name="William W."/>
        </authorList>
    </citation>
    <scope>NUCLEOTIDE SEQUENCE</scope>
</reference>
<dbReference type="Proteomes" id="UP000683925">
    <property type="component" value="Unassembled WGS sequence"/>
</dbReference>
<comment type="caution">
    <text evidence="2">The sequence shown here is derived from an EMBL/GenBank/DDBJ whole genome shotgun (WGS) entry which is preliminary data.</text>
</comment>
<evidence type="ECO:0000313" key="2">
    <source>
        <dbReference type="EMBL" id="CAD8196013.1"/>
    </source>
</evidence>
<dbReference type="OrthoDB" id="306430at2759"/>
<protein>
    <submittedName>
        <fullName evidence="2">Uncharacterized protein</fullName>
    </submittedName>
</protein>
<name>A0A8S1X1H1_PAROT</name>
<accession>A0A8S1X1H1</accession>
<organism evidence="2 3">
    <name type="scientific">Paramecium octaurelia</name>
    <dbReference type="NCBI Taxonomy" id="43137"/>
    <lineage>
        <taxon>Eukaryota</taxon>
        <taxon>Sar</taxon>
        <taxon>Alveolata</taxon>
        <taxon>Ciliophora</taxon>
        <taxon>Intramacronucleata</taxon>
        <taxon>Oligohymenophorea</taxon>
        <taxon>Peniculida</taxon>
        <taxon>Parameciidae</taxon>
        <taxon>Paramecium</taxon>
    </lineage>
</organism>
<keyword evidence="1" id="KW-0175">Coiled coil</keyword>
<dbReference type="AlphaFoldDB" id="A0A8S1X1H1"/>
<dbReference type="EMBL" id="CAJJDP010000110">
    <property type="protein sequence ID" value="CAD8196013.1"/>
    <property type="molecule type" value="Genomic_DNA"/>
</dbReference>
<gene>
    <name evidence="2" type="ORF">POCTA_138.1.T1100163</name>
</gene>
<sequence>MSRNGLESICNQATNFWKSQLLPQKKQVEEVSTNFGSNILVECSFIEVSAKKTEEFLFPQAPNPSQVNEKCEEEPLYTQKHNSSQIEIDENFEEEGYELSCSQSQCRRKEKKKSRTRSNKSTKQRITISQEAFIMEQTRMGTNLKDIAHQIPGVTINQIKSVLMKKLKTYSKNNDFQSEDISDLIERISKLQQEENIDNATKIEELRQHIHAIENHLDQTKKLILQKYMILFQQQQ</sequence>
<dbReference type="OMA" id="TNFWKSQ"/>
<feature type="coiled-coil region" evidence="1">
    <location>
        <begin position="174"/>
        <end position="223"/>
    </location>
</feature>
<evidence type="ECO:0000256" key="1">
    <source>
        <dbReference type="SAM" id="Coils"/>
    </source>
</evidence>
<keyword evidence="3" id="KW-1185">Reference proteome</keyword>